<dbReference type="EMBL" id="JARYMX010000637">
    <property type="protein sequence ID" value="KAJ9535142.1"/>
    <property type="molecule type" value="Genomic_DNA"/>
</dbReference>
<comment type="caution">
    <text evidence="1">The sequence shown here is derived from an EMBL/GenBank/DDBJ whole genome shotgun (WGS) entry which is preliminary data.</text>
</comment>
<dbReference type="PANTHER" id="PTHR47481:SF38">
    <property type="entry name" value="POU DOMAIN, CLASS 4, TRANSCRIPTION FACTOR 1-LIKE"/>
    <property type="match status" value="1"/>
</dbReference>
<evidence type="ECO:0000313" key="1">
    <source>
        <dbReference type="EMBL" id="KAJ9535142.1"/>
    </source>
</evidence>
<dbReference type="PANTHER" id="PTHR47481">
    <property type="match status" value="1"/>
</dbReference>
<accession>A0AA38VUE7</accession>
<gene>
    <name evidence="1" type="ORF">OSB04_un001779</name>
</gene>
<reference evidence="1" key="1">
    <citation type="submission" date="2023-03" db="EMBL/GenBank/DDBJ databases">
        <title>Chromosome-scale reference genome and RAD-based genetic map of yellow starthistle (Centaurea solstitialis) reveal putative structural variation and QTLs associated with invader traits.</title>
        <authorList>
            <person name="Reatini B."/>
            <person name="Cang F.A."/>
            <person name="Jiang Q."/>
            <person name="Mckibben M.T.W."/>
            <person name="Barker M.S."/>
            <person name="Rieseberg L.H."/>
            <person name="Dlugosch K.M."/>
        </authorList>
    </citation>
    <scope>NUCLEOTIDE SEQUENCE</scope>
    <source>
        <strain evidence="1">CAN-66</strain>
        <tissue evidence="1">Leaf</tissue>
    </source>
</reference>
<organism evidence="1 2">
    <name type="scientific">Centaurea solstitialis</name>
    <name type="common">yellow star-thistle</name>
    <dbReference type="NCBI Taxonomy" id="347529"/>
    <lineage>
        <taxon>Eukaryota</taxon>
        <taxon>Viridiplantae</taxon>
        <taxon>Streptophyta</taxon>
        <taxon>Embryophyta</taxon>
        <taxon>Tracheophyta</taxon>
        <taxon>Spermatophyta</taxon>
        <taxon>Magnoliopsida</taxon>
        <taxon>eudicotyledons</taxon>
        <taxon>Gunneridae</taxon>
        <taxon>Pentapetalae</taxon>
        <taxon>asterids</taxon>
        <taxon>campanulids</taxon>
        <taxon>Asterales</taxon>
        <taxon>Asteraceae</taxon>
        <taxon>Carduoideae</taxon>
        <taxon>Cardueae</taxon>
        <taxon>Centaureinae</taxon>
        <taxon>Centaurea</taxon>
    </lineage>
</organism>
<dbReference type="Proteomes" id="UP001172457">
    <property type="component" value="Unassembled WGS sequence"/>
</dbReference>
<name>A0AA38VUE7_9ASTR</name>
<dbReference type="AlphaFoldDB" id="A0AA38VUE7"/>
<protein>
    <submittedName>
        <fullName evidence="1">Uncharacterized protein</fullName>
    </submittedName>
</protein>
<evidence type="ECO:0000313" key="2">
    <source>
        <dbReference type="Proteomes" id="UP001172457"/>
    </source>
</evidence>
<sequence>MDPKTHPVITVTNIKNFIPFTLEMESGQYTSWAELFRIHCRAFQVANHINSSAAPLRSTPSSSTATEADKTKAASEFEAWSRLDAIVLQWIYSTISNDLLHTILKRTPRLPKPGLHLKTFFKTTAIPVLSILTASSYPLVLINIPMSPLTAKQ</sequence>
<keyword evidence="2" id="KW-1185">Reference proteome</keyword>
<proteinExistence type="predicted"/>